<organism evidence="1 2">
    <name type="scientific">Pectobacterium phage Jarilo</name>
    <dbReference type="NCBI Taxonomy" id="2163634"/>
    <lineage>
        <taxon>Viruses</taxon>
        <taxon>Duplodnaviria</taxon>
        <taxon>Heunggongvirae</taxon>
        <taxon>Uroviricota</taxon>
        <taxon>Caudoviricetes</taxon>
        <taxon>Autographivirales</taxon>
        <taxon>Autotranscriptaviridae</taxon>
        <taxon>Studiervirinae</taxon>
        <taxon>Jarilovirus</taxon>
        <taxon>Jarilovirus jarilo</taxon>
    </lineage>
</organism>
<proteinExistence type="predicted"/>
<accession>A0A2S1GT20</accession>
<dbReference type="EMBL" id="MH059637">
    <property type="protein sequence ID" value="AWD92502.1"/>
    <property type="molecule type" value="Genomic_DNA"/>
</dbReference>
<protein>
    <submittedName>
        <fullName evidence="1">Uncharacterized protein</fullName>
    </submittedName>
</protein>
<dbReference type="Proteomes" id="UP000246166">
    <property type="component" value="Segment"/>
</dbReference>
<keyword evidence="2" id="KW-1185">Reference proteome</keyword>
<reference evidence="2" key="1">
    <citation type="submission" date="2018-03" db="EMBL/GenBank/DDBJ databases">
        <title>Phage therapy in agriculture - a green tech approach to combat plant pathogenic bacteria.</title>
        <authorList>
            <person name="Carstens A.B."/>
            <person name="Djurhuus A.M."/>
            <person name="Hansen L.H."/>
        </authorList>
    </citation>
    <scope>NUCLEOTIDE SEQUENCE [LARGE SCALE GENOMIC DNA]</scope>
</reference>
<evidence type="ECO:0000313" key="1">
    <source>
        <dbReference type="EMBL" id="AWD92502.1"/>
    </source>
</evidence>
<name>A0A2S1GT20_9CAUD</name>
<sequence>MAKSVDIQKQIDELQAQLVIVKAEESAVKGHLAIGYLEAEGAVYVNNRWEWRNVDGCLYYCPTSRYIYLNKSGELKLVRKLTPRGVEISNRTSTMARWDNIQLATAEQIAHIMTY</sequence>
<dbReference type="RefSeq" id="YP_009801083.1">
    <property type="nucleotide sequence ID" value="NC_047963.1"/>
</dbReference>
<dbReference type="KEGG" id="vg:54991591"/>
<dbReference type="GeneID" id="54991591"/>
<evidence type="ECO:0000313" key="2">
    <source>
        <dbReference type="Proteomes" id="UP000246166"/>
    </source>
</evidence>